<dbReference type="AlphaFoldDB" id="A0A1F5E811"/>
<dbReference type="EMBL" id="MEZK01000010">
    <property type="protein sequence ID" value="OGD63446.1"/>
    <property type="molecule type" value="Genomic_DNA"/>
</dbReference>
<evidence type="ECO:0000256" key="10">
    <source>
        <dbReference type="ARBA" id="ARBA00032441"/>
    </source>
</evidence>
<evidence type="ECO:0000256" key="8">
    <source>
        <dbReference type="ARBA" id="ARBA00022840"/>
    </source>
</evidence>
<protein>
    <recommendedName>
        <fullName evidence="3">tRNA threonylcarbamoyladenosine biosynthesis protein TsaE</fullName>
    </recommendedName>
    <alternativeName>
        <fullName evidence="10">t(6)A37 threonylcarbamoyladenosine biosynthesis protein TsaE</fullName>
    </alternativeName>
</protein>
<dbReference type="NCBIfam" id="TIGR00150">
    <property type="entry name" value="T6A_YjeE"/>
    <property type="match status" value="1"/>
</dbReference>
<evidence type="ECO:0000313" key="11">
    <source>
        <dbReference type="EMBL" id="OGD63446.1"/>
    </source>
</evidence>
<gene>
    <name evidence="11" type="ORF">A2160_03230</name>
</gene>
<accession>A0A1F5E811</accession>
<evidence type="ECO:0000256" key="9">
    <source>
        <dbReference type="ARBA" id="ARBA00022842"/>
    </source>
</evidence>
<comment type="similarity">
    <text evidence="2">Belongs to the TsaE family.</text>
</comment>
<evidence type="ECO:0000256" key="2">
    <source>
        <dbReference type="ARBA" id="ARBA00007599"/>
    </source>
</evidence>
<organism evidence="11 12">
    <name type="scientific">Candidatus Beckwithbacteria bacterium RBG_13_42_9</name>
    <dbReference type="NCBI Taxonomy" id="1797457"/>
    <lineage>
        <taxon>Bacteria</taxon>
        <taxon>Candidatus Beckwithiibacteriota</taxon>
    </lineage>
</organism>
<evidence type="ECO:0000256" key="3">
    <source>
        <dbReference type="ARBA" id="ARBA00019010"/>
    </source>
</evidence>
<comment type="caution">
    <text evidence="11">The sequence shown here is derived from an EMBL/GenBank/DDBJ whole genome shotgun (WGS) entry which is preliminary data.</text>
</comment>
<proteinExistence type="inferred from homology"/>
<dbReference type="Proteomes" id="UP000177006">
    <property type="component" value="Unassembled WGS sequence"/>
</dbReference>
<dbReference type="STRING" id="1797457.A2160_03230"/>
<keyword evidence="9" id="KW-0460">Magnesium</keyword>
<sequence length="146" mass="16935">MTQIYLTDSPQKTQALAGKLIGPVSKQNLICLYGELGSGKTTFIQGLAQALSIKEKVISPTFILMREYQISYKLQVTSYKFFVHIDCYRIESEKDIKGIDFAELWQDKRNLVVIEWADRIKKILPKERLDICFTHIDEKTRKITVF</sequence>
<keyword evidence="6" id="KW-0479">Metal-binding</keyword>
<keyword evidence="5" id="KW-0819">tRNA processing</keyword>
<evidence type="ECO:0000256" key="1">
    <source>
        <dbReference type="ARBA" id="ARBA00004496"/>
    </source>
</evidence>
<evidence type="ECO:0000256" key="5">
    <source>
        <dbReference type="ARBA" id="ARBA00022694"/>
    </source>
</evidence>
<dbReference type="GO" id="GO:0005524">
    <property type="term" value="F:ATP binding"/>
    <property type="evidence" value="ECO:0007669"/>
    <property type="project" value="UniProtKB-KW"/>
</dbReference>
<evidence type="ECO:0000313" key="12">
    <source>
        <dbReference type="Proteomes" id="UP000177006"/>
    </source>
</evidence>
<keyword evidence="7" id="KW-0547">Nucleotide-binding</keyword>
<evidence type="ECO:0000256" key="6">
    <source>
        <dbReference type="ARBA" id="ARBA00022723"/>
    </source>
</evidence>
<evidence type="ECO:0000256" key="4">
    <source>
        <dbReference type="ARBA" id="ARBA00022490"/>
    </source>
</evidence>
<dbReference type="InterPro" id="IPR003442">
    <property type="entry name" value="T6A_TsaE"/>
</dbReference>
<dbReference type="Gene3D" id="3.40.50.300">
    <property type="entry name" value="P-loop containing nucleotide triphosphate hydrolases"/>
    <property type="match status" value="1"/>
</dbReference>
<dbReference type="GO" id="GO:0005737">
    <property type="term" value="C:cytoplasm"/>
    <property type="evidence" value="ECO:0007669"/>
    <property type="project" value="UniProtKB-SubCell"/>
</dbReference>
<comment type="subcellular location">
    <subcellularLocation>
        <location evidence="1">Cytoplasm</location>
    </subcellularLocation>
</comment>
<dbReference type="InterPro" id="IPR027417">
    <property type="entry name" value="P-loop_NTPase"/>
</dbReference>
<keyword evidence="11" id="KW-0808">Transferase</keyword>
<dbReference type="GO" id="GO:0016740">
    <property type="term" value="F:transferase activity"/>
    <property type="evidence" value="ECO:0007669"/>
    <property type="project" value="UniProtKB-KW"/>
</dbReference>
<reference evidence="11 12" key="1">
    <citation type="journal article" date="2016" name="Nat. Commun.">
        <title>Thousands of microbial genomes shed light on interconnected biogeochemical processes in an aquifer system.</title>
        <authorList>
            <person name="Anantharaman K."/>
            <person name="Brown C.T."/>
            <person name="Hug L.A."/>
            <person name="Sharon I."/>
            <person name="Castelle C.J."/>
            <person name="Probst A.J."/>
            <person name="Thomas B.C."/>
            <person name="Singh A."/>
            <person name="Wilkins M.J."/>
            <person name="Karaoz U."/>
            <person name="Brodie E.L."/>
            <person name="Williams K.H."/>
            <person name="Hubbard S.S."/>
            <person name="Banfield J.F."/>
        </authorList>
    </citation>
    <scope>NUCLEOTIDE SEQUENCE [LARGE SCALE GENOMIC DNA]</scope>
</reference>
<keyword evidence="4" id="KW-0963">Cytoplasm</keyword>
<dbReference type="PANTHER" id="PTHR33540:SF2">
    <property type="entry name" value="TRNA THREONYLCARBAMOYLADENOSINE BIOSYNTHESIS PROTEIN TSAE"/>
    <property type="match status" value="1"/>
</dbReference>
<keyword evidence="8" id="KW-0067">ATP-binding</keyword>
<dbReference type="PANTHER" id="PTHR33540">
    <property type="entry name" value="TRNA THREONYLCARBAMOYLADENOSINE BIOSYNTHESIS PROTEIN TSAE"/>
    <property type="match status" value="1"/>
</dbReference>
<dbReference type="SUPFAM" id="SSF52540">
    <property type="entry name" value="P-loop containing nucleoside triphosphate hydrolases"/>
    <property type="match status" value="1"/>
</dbReference>
<dbReference type="GO" id="GO:0002949">
    <property type="term" value="P:tRNA threonylcarbamoyladenosine modification"/>
    <property type="evidence" value="ECO:0007669"/>
    <property type="project" value="InterPro"/>
</dbReference>
<dbReference type="GO" id="GO:0046872">
    <property type="term" value="F:metal ion binding"/>
    <property type="evidence" value="ECO:0007669"/>
    <property type="project" value="UniProtKB-KW"/>
</dbReference>
<evidence type="ECO:0000256" key="7">
    <source>
        <dbReference type="ARBA" id="ARBA00022741"/>
    </source>
</evidence>
<name>A0A1F5E811_9BACT</name>
<dbReference type="Pfam" id="PF02367">
    <property type="entry name" value="TsaE"/>
    <property type="match status" value="1"/>
</dbReference>